<protein>
    <submittedName>
        <fullName evidence="1">Uncharacterized protein</fullName>
    </submittedName>
</protein>
<name>A0A4Y2BAT5_ARAVE</name>
<dbReference type="AlphaFoldDB" id="A0A4Y2BAT5"/>
<evidence type="ECO:0000313" key="1">
    <source>
        <dbReference type="EMBL" id="GBL88224.1"/>
    </source>
</evidence>
<gene>
    <name evidence="1" type="ORF">AVEN_117806_1</name>
</gene>
<evidence type="ECO:0000313" key="2">
    <source>
        <dbReference type="Proteomes" id="UP000499080"/>
    </source>
</evidence>
<reference evidence="1 2" key="1">
    <citation type="journal article" date="2019" name="Sci. Rep.">
        <title>Orb-weaving spider Araneus ventricosus genome elucidates the spidroin gene catalogue.</title>
        <authorList>
            <person name="Kono N."/>
            <person name="Nakamura H."/>
            <person name="Ohtoshi R."/>
            <person name="Moran D.A.P."/>
            <person name="Shinohara A."/>
            <person name="Yoshida Y."/>
            <person name="Fujiwara M."/>
            <person name="Mori M."/>
            <person name="Tomita M."/>
            <person name="Arakawa K."/>
        </authorList>
    </citation>
    <scope>NUCLEOTIDE SEQUENCE [LARGE SCALE GENOMIC DNA]</scope>
</reference>
<keyword evidence="2" id="KW-1185">Reference proteome</keyword>
<comment type="caution">
    <text evidence="1">The sequence shown here is derived from an EMBL/GenBank/DDBJ whole genome shotgun (WGS) entry which is preliminary data.</text>
</comment>
<sequence>MPIVTTVSQHVEDLYRLSFTTSEHHTAAINSREMRDNEDVQKRVGWFESNDPFPVSNFVMSISNRILGDEAINCHRAFKC</sequence>
<accession>A0A4Y2BAT5</accession>
<organism evidence="1 2">
    <name type="scientific">Araneus ventricosus</name>
    <name type="common">Orbweaver spider</name>
    <name type="synonym">Epeira ventricosa</name>
    <dbReference type="NCBI Taxonomy" id="182803"/>
    <lineage>
        <taxon>Eukaryota</taxon>
        <taxon>Metazoa</taxon>
        <taxon>Ecdysozoa</taxon>
        <taxon>Arthropoda</taxon>
        <taxon>Chelicerata</taxon>
        <taxon>Arachnida</taxon>
        <taxon>Araneae</taxon>
        <taxon>Araneomorphae</taxon>
        <taxon>Entelegynae</taxon>
        <taxon>Araneoidea</taxon>
        <taxon>Araneidae</taxon>
        <taxon>Araneus</taxon>
    </lineage>
</organism>
<dbReference type="EMBL" id="BGPR01000058">
    <property type="protein sequence ID" value="GBL88224.1"/>
    <property type="molecule type" value="Genomic_DNA"/>
</dbReference>
<dbReference type="OrthoDB" id="6753017at2759"/>
<dbReference type="Proteomes" id="UP000499080">
    <property type="component" value="Unassembled WGS sequence"/>
</dbReference>
<proteinExistence type="predicted"/>